<evidence type="ECO:0000256" key="1">
    <source>
        <dbReference type="PROSITE-ProRule" id="PRU00464"/>
    </source>
</evidence>
<dbReference type="AlphaFoldDB" id="A0A934KS75"/>
<evidence type="ECO:0000313" key="4">
    <source>
        <dbReference type="Proteomes" id="UP000614410"/>
    </source>
</evidence>
<organism evidence="3 4">
    <name type="scientific">Candidatus Amunia macphersoniae</name>
    <dbReference type="NCBI Taxonomy" id="3127014"/>
    <lineage>
        <taxon>Bacteria</taxon>
        <taxon>Bacillati</taxon>
        <taxon>Candidatus Dormiibacterota</taxon>
        <taxon>Candidatus Dormibacteria</taxon>
        <taxon>Candidatus Aeolococcales</taxon>
        <taxon>Candidatus Aeolococcaceae</taxon>
        <taxon>Candidatus Amunia</taxon>
    </lineage>
</organism>
<feature type="domain" description="HIT" evidence="2">
    <location>
        <begin position="1"/>
        <end position="105"/>
    </location>
</feature>
<dbReference type="PROSITE" id="PS51084">
    <property type="entry name" value="HIT_2"/>
    <property type="match status" value="1"/>
</dbReference>
<evidence type="ECO:0000313" key="3">
    <source>
        <dbReference type="EMBL" id="MBJ7610187.1"/>
    </source>
</evidence>
<dbReference type="Gene3D" id="3.30.428.10">
    <property type="entry name" value="HIT-like"/>
    <property type="match status" value="1"/>
</dbReference>
<protein>
    <submittedName>
        <fullName evidence="3">HIT family protein</fullName>
    </submittedName>
</protein>
<accession>A0A934KS75</accession>
<proteinExistence type="predicted"/>
<reference evidence="3 4" key="1">
    <citation type="submission" date="2020-10" db="EMBL/GenBank/DDBJ databases">
        <title>Ca. Dormibacterota MAGs.</title>
        <authorList>
            <person name="Montgomery K."/>
        </authorList>
    </citation>
    <scope>NUCLEOTIDE SEQUENCE [LARGE SCALE GENOMIC DNA]</scope>
    <source>
        <strain evidence="3">Mitchell_Peninsula_5</strain>
    </source>
</reference>
<gene>
    <name evidence="3" type="ORF">JF887_12265</name>
</gene>
<dbReference type="Pfam" id="PF01230">
    <property type="entry name" value="HIT"/>
    <property type="match status" value="1"/>
</dbReference>
<dbReference type="InterPro" id="IPR036265">
    <property type="entry name" value="HIT-like_sf"/>
</dbReference>
<dbReference type="InterPro" id="IPR011146">
    <property type="entry name" value="HIT-like"/>
</dbReference>
<evidence type="ECO:0000259" key="2">
    <source>
        <dbReference type="PROSITE" id="PS51084"/>
    </source>
</evidence>
<comment type="caution">
    <text evidence="3">The sequence shown here is derived from an EMBL/GenBank/DDBJ whole genome shotgun (WGS) entry which is preliminary data.</text>
</comment>
<sequence length="152" mass="17059">MCAQGRPDATDDGVRFHAGVVTDAYLRRANIQRGLTVVIWRGRHVAEPTELRDDEAALYWREVLMVGRALEEAFRPVKLNYNVLGNSLPHLHTHIVPRYADDPRPGWPFPFPEEDPSPIPDDALRRDLDALRAVLVRSSSPTSAGQRRSVSG</sequence>
<feature type="short sequence motif" description="Histidine triad motif" evidence="1">
    <location>
        <begin position="90"/>
        <end position="94"/>
    </location>
</feature>
<dbReference type="Proteomes" id="UP000614410">
    <property type="component" value="Unassembled WGS sequence"/>
</dbReference>
<dbReference type="GO" id="GO:0003824">
    <property type="term" value="F:catalytic activity"/>
    <property type="evidence" value="ECO:0007669"/>
    <property type="project" value="InterPro"/>
</dbReference>
<dbReference type="SUPFAM" id="SSF54197">
    <property type="entry name" value="HIT-like"/>
    <property type="match status" value="1"/>
</dbReference>
<name>A0A934KS75_9BACT</name>
<dbReference type="EMBL" id="JAEKNN010000058">
    <property type="protein sequence ID" value="MBJ7610187.1"/>
    <property type="molecule type" value="Genomic_DNA"/>
</dbReference>